<evidence type="ECO:0000256" key="6">
    <source>
        <dbReference type="ARBA" id="ARBA00023242"/>
    </source>
</evidence>
<dbReference type="Gene3D" id="3.90.228.10">
    <property type="match status" value="1"/>
</dbReference>
<dbReference type="PROSITE" id="PS51154">
    <property type="entry name" value="MACRO"/>
    <property type="match status" value="1"/>
</dbReference>
<keyword evidence="4" id="KW-0548">Nucleotidyltransferase</keyword>
<dbReference type="GO" id="GO:0005737">
    <property type="term" value="C:cytoplasm"/>
    <property type="evidence" value="ECO:0007669"/>
    <property type="project" value="TreeGrafter"/>
</dbReference>
<dbReference type="GO" id="GO:0070212">
    <property type="term" value="P:protein poly-ADP-ribosylation"/>
    <property type="evidence" value="ECO:0007669"/>
    <property type="project" value="TreeGrafter"/>
</dbReference>
<dbReference type="GO" id="GO:0003950">
    <property type="term" value="F:NAD+ poly-ADP-ribosyltransferase activity"/>
    <property type="evidence" value="ECO:0007669"/>
    <property type="project" value="UniProtKB-UniRule"/>
</dbReference>
<proteinExistence type="inferred from homology"/>
<evidence type="ECO:0000256" key="5">
    <source>
        <dbReference type="ARBA" id="ARBA00023027"/>
    </source>
</evidence>
<protein>
    <recommendedName>
        <fullName evidence="8">Poly [ADP-ribose] polymerase</fullName>
        <shortName evidence="8">PARP</shortName>
        <ecNumber evidence="8">2.4.2.-</ecNumber>
    </recommendedName>
</protein>
<dbReference type="PANTHER" id="PTHR14453:SF99">
    <property type="entry name" value="PROTEIN MONO-ADP-RIBOSYLTRANSFERASE PARP15"/>
    <property type="match status" value="1"/>
</dbReference>
<dbReference type="SUPFAM" id="SSF52949">
    <property type="entry name" value="Macro domain-like"/>
    <property type="match status" value="1"/>
</dbReference>
<dbReference type="Pfam" id="PF00644">
    <property type="entry name" value="PARP"/>
    <property type="match status" value="1"/>
</dbReference>
<evidence type="ECO:0000256" key="8">
    <source>
        <dbReference type="RuleBase" id="RU362114"/>
    </source>
</evidence>
<dbReference type="InterPro" id="IPR052056">
    <property type="entry name" value="Mono-ARTD/PARP"/>
</dbReference>
<dbReference type="Ensembl" id="ENSPTET00000022923.1">
    <property type="protein sequence ID" value="ENSPTEP00000015350.1"/>
    <property type="gene ID" value="ENSPTEG00000017046.1"/>
</dbReference>
<evidence type="ECO:0000256" key="4">
    <source>
        <dbReference type="ARBA" id="ARBA00022695"/>
    </source>
</evidence>
<dbReference type="GO" id="GO:0010629">
    <property type="term" value="P:negative regulation of gene expression"/>
    <property type="evidence" value="ECO:0007669"/>
    <property type="project" value="TreeGrafter"/>
</dbReference>
<keyword evidence="12" id="KW-1185">Reference proteome</keyword>
<dbReference type="PROSITE" id="PS51059">
    <property type="entry name" value="PARP_CATALYTIC"/>
    <property type="match status" value="1"/>
</dbReference>
<evidence type="ECO:0000259" key="9">
    <source>
        <dbReference type="PROSITE" id="PS51059"/>
    </source>
</evidence>
<dbReference type="SMART" id="SM00506">
    <property type="entry name" value="A1pp"/>
    <property type="match status" value="1"/>
</dbReference>
<reference evidence="11" key="2">
    <citation type="submission" date="2025-09" db="UniProtKB">
        <authorList>
            <consortium name="Ensembl"/>
        </authorList>
    </citation>
    <scope>IDENTIFICATION</scope>
</reference>
<reference evidence="11" key="1">
    <citation type="submission" date="2025-08" db="UniProtKB">
        <authorList>
            <consortium name="Ensembl"/>
        </authorList>
    </citation>
    <scope>IDENTIFICATION</scope>
</reference>
<dbReference type="InterPro" id="IPR002589">
    <property type="entry name" value="Macro_dom"/>
</dbReference>
<sequence length="374" mass="41964">MLQRIGLIFLHNIVVVSNYFYFQAFLDEFTKWSRINPNKDRIPTAGDTQGVVGTVSKPCFTAYEMKIGAITYQVATGDITTEQVDVIVNSTTRTFNLKSGVSKAILEAAGQAVENECAALAAQPHGDFIITQGGNLKCKIIIHVLGENDVRKTVTSVLEECEQRKYASVSLPAIGTDNLPEHWTDMNHQLFCMVQLDPGQPEYNTIKDTFTQTCSSYTIEKIERIQNAFLWQSYQVKKRQMDIKNDHMNNERLLFHGTDADSVPCVNQHGFNQSYAGKNAVFYGKGTYFAVDASYSANNTYSKPDNGRKHMYVVRVLTGVFTQGNAGLVTPPPKNPHNPTDLFDSVTDNTQSPKLFVIFFDNQAYPEYLITFTR</sequence>
<dbReference type="Proteomes" id="UP000694416">
    <property type="component" value="Unplaced"/>
</dbReference>
<evidence type="ECO:0000313" key="11">
    <source>
        <dbReference type="Ensembl" id="ENSPTEP00000015350.1"/>
    </source>
</evidence>
<evidence type="ECO:0000256" key="7">
    <source>
        <dbReference type="ARBA" id="ARBA00024347"/>
    </source>
</evidence>
<accession>A0A8C9H3N8</accession>
<comment type="similarity">
    <text evidence="7">Belongs to the ARTD/PARP family.</text>
</comment>
<dbReference type="SUPFAM" id="SSF56399">
    <property type="entry name" value="ADP-ribosylation"/>
    <property type="match status" value="1"/>
</dbReference>
<organism evidence="11 12">
    <name type="scientific">Piliocolobus tephrosceles</name>
    <name type="common">Ugandan red Colobus</name>
    <dbReference type="NCBI Taxonomy" id="591936"/>
    <lineage>
        <taxon>Eukaryota</taxon>
        <taxon>Metazoa</taxon>
        <taxon>Chordata</taxon>
        <taxon>Craniata</taxon>
        <taxon>Vertebrata</taxon>
        <taxon>Euteleostomi</taxon>
        <taxon>Mammalia</taxon>
        <taxon>Eutheria</taxon>
        <taxon>Euarchontoglires</taxon>
        <taxon>Primates</taxon>
        <taxon>Haplorrhini</taxon>
        <taxon>Catarrhini</taxon>
        <taxon>Cercopithecidae</taxon>
        <taxon>Colobinae</taxon>
        <taxon>Piliocolobus</taxon>
    </lineage>
</organism>
<dbReference type="EC" id="2.4.2.-" evidence="8"/>
<dbReference type="InterPro" id="IPR043472">
    <property type="entry name" value="Macro_dom-like"/>
</dbReference>
<dbReference type="PANTHER" id="PTHR14453">
    <property type="entry name" value="PARP/ZINC FINGER CCCH TYPE DOMAIN CONTAINING PROTEIN"/>
    <property type="match status" value="1"/>
</dbReference>
<evidence type="ECO:0000256" key="3">
    <source>
        <dbReference type="ARBA" id="ARBA00022679"/>
    </source>
</evidence>
<feature type="domain" description="PARP catalytic" evidence="9">
    <location>
        <begin position="179"/>
        <end position="374"/>
    </location>
</feature>
<keyword evidence="6" id="KW-0539">Nucleus</keyword>
<keyword evidence="2 8" id="KW-0328">Glycosyltransferase</keyword>
<evidence type="ECO:0000256" key="2">
    <source>
        <dbReference type="ARBA" id="ARBA00022676"/>
    </source>
</evidence>
<dbReference type="GO" id="GO:0016779">
    <property type="term" value="F:nucleotidyltransferase activity"/>
    <property type="evidence" value="ECO:0007669"/>
    <property type="project" value="UniProtKB-KW"/>
</dbReference>
<keyword evidence="5 8" id="KW-0520">NAD</keyword>
<dbReference type="Pfam" id="PF01661">
    <property type="entry name" value="Macro"/>
    <property type="match status" value="1"/>
</dbReference>
<dbReference type="GO" id="GO:1990404">
    <property type="term" value="F:NAD+-protein mono-ADP-ribosyltransferase activity"/>
    <property type="evidence" value="ECO:0007669"/>
    <property type="project" value="UniProtKB-ARBA"/>
</dbReference>
<evidence type="ECO:0000313" key="12">
    <source>
        <dbReference type="Proteomes" id="UP000694416"/>
    </source>
</evidence>
<dbReference type="AlphaFoldDB" id="A0A8C9H3N8"/>
<dbReference type="GO" id="GO:0003714">
    <property type="term" value="F:transcription corepressor activity"/>
    <property type="evidence" value="ECO:0007669"/>
    <property type="project" value="TreeGrafter"/>
</dbReference>
<dbReference type="InterPro" id="IPR012317">
    <property type="entry name" value="Poly(ADP-ribose)pol_cat_dom"/>
</dbReference>
<evidence type="ECO:0000256" key="1">
    <source>
        <dbReference type="ARBA" id="ARBA00004123"/>
    </source>
</evidence>
<comment type="subcellular location">
    <subcellularLocation>
        <location evidence="1">Nucleus</location>
    </subcellularLocation>
</comment>
<dbReference type="Gene3D" id="3.40.220.10">
    <property type="entry name" value="Leucine Aminopeptidase, subunit E, domain 1"/>
    <property type="match status" value="1"/>
</dbReference>
<dbReference type="GO" id="GO:0005634">
    <property type="term" value="C:nucleus"/>
    <property type="evidence" value="ECO:0007669"/>
    <property type="project" value="UniProtKB-SubCell"/>
</dbReference>
<evidence type="ECO:0000259" key="10">
    <source>
        <dbReference type="PROSITE" id="PS51154"/>
    </source>
</evidence>
<dbReference type="FunFam" id="3.90.228.10:FF:000008">
    <property type="entry name" value="Poly [ADP-ribose] polymerase"/>
    <property type="match status" value="1"/>
</dbReference>
<name>A0A8C9H3N8_9PRIM</name>
<keyword evidence="3 8" id="KW-0808">Transferase</keyword>
<feature type="domain" description="Macro" evidence="10">
    <location>
        <begin position="59"/>
        <end position="230"/>
    </location>
</feature>
<dbReference type="CDD" id="cd01439">
    <property type="entry name" value="TCCD_inducible_PARP_like"/>
    <property type="match status" value="1"/>
</dbReference>